<sequence length="105" mass="11473">MKNETRRKVREKMLESCLLKKAGLVDTAADKIEEVVDVILFEIGGCVNPVPAAANDITVAVLKFIAEILEKGLDDGQKTNVQMIQVALKVKYGLSKVVTTKEGDK</sequence>
<gene>
    <name evidence="1" type="ORF">G5A72_12405</name>
</gene>
<evidence type="ECO:0000313" key="2">
    <source>
        <dbReference type="Proteomes" id="UP001644750"/>
    </source>
</evidence>
<evidence type="ECO:0000313" key="1">
    <source>
        <dbReference type="EMBL" id="NSJ80368.1"/>
    </source>
</evidence>
<dbReference type="Proteomes" id="UP001644750">
    <property type="component" value="Unassembled WGS sequence"/>
</dbReference>
<organism evidence="1 2">
    <name type="scientific">Anaerostipes hadrus</name>
    <dbReference type="NCBI Taxonomy" id="649756"/>
    <lineage>
        <taxon>Bacteria</taxon>
        <taxon>Bacillati</taxon>
        <taxon>Bacillota</taxon>
        <taxon>Clostridia</taxon>
        <taxon>Lachnospirales</taxon>
        <taxon>Lachnospiraceae</taxon>
        <taxon>Anaerostipes</taxon>
    </lineage>
</organism>
<keyword evidence="2" id="KW-1185">Reference proteome</keyword>
<name>A0ABX2I1G3_ANAHA</name>
<dbReference type="EMBL" id="JAAITB010000029">
    <property type="protein sequence ID" value="NSJ80368.1"/>
    <property type="molecule type" value="Genomic_DNA"/>
</dbReference>
<protein>
    <recommendedName>
        <fullName evidence="3">MazG-like family</fullName>
    </recommendedName>
</protein>
<comment type="caution">
    <text evidence="1">The sequence shown here is derived from an EMBL/GenBank/DDBJ whole genome shotgun (WGS) entry which is preliminary data.</text>
</comment>
<dbReference type="RefSeq" id="WP_173726058.1">
    <property type="nucleotide sequence ID" value="NZ_JAAIQA010000024.1"/>
</dbReference>
<reference evidence="1 2" key="1">
    <citation type="journal article" date="2020" name="Cell Host Microbe">
        <title>Functional and Genomic Variation between Human-Derived Isolates of Lachnospiraceae Reveals Inter- and Intra-Species Diversity.</title>
        <authorList>
            <person name="Sorbara M.T."/>
            <person name="Littmann E.R."/>
            <person name="Fontana E."/>
            <person name="Moody T.U."/>
            <person name="Kohout C.E."/>
            <person name="Gjonbalaj M."/>
            <person name="Eaton V."/>
            <person name="Seok R."/>
            <person name="Leiner I.M."/>
            <person name="Pamer E.G."/>
        </authorList>
    </citation>
    <scope>NUCLEOTIDE SEQUENCE [LARGE SCALE GENOMIC DNA]</scope>
    <source>
        <strain evidence="1 2">MSK.14.57</strain>
    </source>
</reference>
<evidence type="ECO:0008006" key="3">
    <source>
        <dbReference type="Google" id="ProtNLM"/>
    </source>
</evidence>
<accession>A0ABX2I1G3</accession>
<proteinExistence type="predicted"/>